<dbReference type="PANTHER" id="PTHR43248">
    <property type="entry name" value="2-SUCCINYL-6-HYDROXY-2,4-CYCLOHEXADIENE-1-CARBOXYLATE SYNTHASE"/>
    <property type="match status" value="1"/>
</dbReference>
<feature type="region of interest" description="Disordered" evidence="4">
    <location>
        <begin position="17"/>
        <end position="39"/>
    </location>
</feature>
<name>A0A4Y3R6M8_STRCI</name>
<keyword evidence="8" id="KW-1185">Reference proteome</keyword>
<keyword evidence="2 5" id="KW-0732">Signal</keyword>
<evidence type="ECO:0000256" key="1">
    <source>
        <dbReference type="ARBA" id="ARBA00010088"/>
    </source>
</evidence>
<accession>A0A4Y3R6M8</accession>
<dbReference type="InterPro" id="IPR013595">
    <property type="entry name" value="Pept_S33_TAP-like_C"/>
</dbReference>
<dbReference type="GO" id="GO:0006508">
    <property type="term" value="P:proteolysis"/>
    <property type="evidence" value="ECO:0007669"/>
    <property type="project" value="UniProtKB-KW"/>
</dbReference>
<keyword evidence="7" id="KW-0645">Protease</keyword>
<dbReference type="Gene3D" id="3.40.50.1820">
    <property type="entry name" value="alpha/beta hydrolase"/>
    <property type="match status" value="1"/>
</dbReference>
<sequence length="539" mass="58099">MLALTLAVAVPSAAAALPAPPPGAPGVPGGGAPADEADRSPGVLAAAHEAAAEGIDWRRCPAAERLPSPVECGTVRVPVDYARPRGERIRLTVSRMPATGPARARQGALVYNPGGPGGNGMSFPLYGKQVGGVYKRLNAAYDLIGYAPRGVGRSAPLSCQDPKEFWRGPNPSPVHPSEAFKQRKRERARSYAEGCARAQGDRLRHYTTPNNARDLDVLRAALGERRLNFLGVSYGTYIGSVYATLFPGHVRRLVLDSVVDPSPHNIWYRANLDQNLGFERRWNDWKKWTAKHDDVYGLGRTARQVQSRFDAARASVARSPAGGTVGPKELLNAFLDTGYSDTAWPRHAEALARFGKGDERPLVKLAAPDPSKAVSEENGNAVYNAVECGDAPWPRDWPTWDRDNTASAAVAPFETWDNAWMNLPCAYWKTPSSRPLEVRTTPGQLPPVLLVAATRDGATPYSGALETRRRLAGSSLVTERGAGQHGVTGGNRCVDAHVERYLLTGKVPGDRADCAPRPEPRPDGARARTVPTSNSRAAR</sequence>
<evidence type="ECO:0000259" key="6">
    <source>
        <dbReference type="Pfam" id="PF08386"/>
    </source>
</evidence>
<dbReference type="Proteomes" id="UP000319210">
    <property type="component" value="Unassembled WGS sequence"/>
</dbReference>
<reference evidence="7 8" key="1">
    <citation type="submission" date="2019-06" db="EMBL/GenBank/DDBJ databases">
        <title>Whole genome shotgun sequence of Streptomyces cacaoi subsp. cacaoi NBRC 12748.</title>
        <authorList>
            <person name="Hosoyama A."/>
            <person name="Uohara A."/>
            <person name="Ohji S."/>
            <person name="Ichikawa N."/>
        </authorList>
    </citation>
    <scope>NUCLEOTIDE SEQUENCE [LARGE SCALE GENOMIC DNA]</scope>
    <source>
        <strain evidence="7 8">NBRC 12748</strain>
    </source>
</reference>
<organism evidence="7 8">
    <name type="scientific">Streptomyces cacaoi</name>
    <dbReference type="NCBI Taxonomy" id="1898"/>
    <lineage>
        <taxon>Bacteria</taxon>
        <taxon>Bacillati</taxon>
        <taxon>Actinomycetota</taxon>
        <taxon>Actinomycetes</taxon>
        <taxon>Kitasatosporales</taxon>
        <taxon>Streptomycetaceae</taxon>
        <taxon>Streptomyces</taxon>
    </lineage>
</organism>
<evidence type="ECO:0000313" key="7">
    <source>
        <dbReference type="EMBL" id="GEB53291.1"/>
    </source>
</evidence>
<evidence type="ECO:0000256" key="5">
    <source>
        <dbReference type="SAM" id="SignalP"/>
    </source>
</evidence>
<feature type="domain" description="Peptidase S33 tripeptidyl aminopeptidase-like C-terminal" evidence="6">
    <location>
        <begin position="416"/>
        <end position="514"/>
    </location>
</feature>
<feature type="signal peptide" evidence="5">
    <location>
        <begin position="1"/>
        <end position="15"/>
    </location>
</feature>
<dbReference type="PANTHER" id="PTHR43248:SF29">
    <property type="entry name" value="TRIPEPTIDYL AMINOPEPTIDASE"/>
    <property type="match status" value="1"/>
</dbReference>
<evidence type="ECO:0000313" key="8">
    <source>
        <dbReference type="Proteomes" id="UP000319210"/>
    </source>
</evidence>
<feature type="compositionally biased region" description="Polar residues" evidence="4">
    <location>
        <begin position="530"/>
        <end position="539"/>
    </location>
</feature>
<feature type="region of interest" description="Disordered" evidence="4">
    <location>
        <begin position="506"/>
        <end position="539"/>
    </location>
</feature>
<feature type="chain" id="PRO_5038743128" evidence="5">
    <location>
        <begin position="16"/>
        <end position="539"/>
    </location>
</feature>
<evidence type="ECO:0000256" key="3">
    <source>
        <dbReference type="ARBA" id="ARBA00022801"/>
    </source>
</evidence>
<dbReference type="SUPFAM" id="SSF53474">
    <property type="entry name" value="alpha/beta-Hydrolases"/>
    <property type="match status" value="1"/>
</dbReference>
<dbReference type="InterPro" id="IPR051601">
    <property type="entry name" value="Serine_prot/Carboxylest_S33"/>
</dbReference>
<dbReference type="Pfam" id="PF08386">
    <property type="entry name" value="Abhydrolase_4"/>
    <property type="match status" value="1"/>
</dbReference>
<evidence type="ECO:0000256" key="4">
    <source>
        <dbReference type="SAM" id="MobiDB-lite"/>
    </source>
</evidence>
<gene>
    <name evidence="7" type="ORF">SCA03_58420</name>
</gene>
<dbReference type="AlphaFoldDB" id="A0A4Y3R6M8"/>
<proteinExistence type="inferred from homology"/>
<dbReference type="GO" id="GO:0008233">
    <property type="term" value="F:peptidase activity"/>
    <property type="evidence" value="ECO:0007669"/>
    <property type="project" value="UniProtKB-KW"/>
</dbReference>
<evidence type="ECO:0000256" key="2">
    <source>
        <dbReference type="ARBA" id="ARBA00022729"/>
    </source>
</evidence>
<dbReference type="InterPro" id="IPR029058">
    <property type="entry name" value="AB_hydrolase_fold"/>
</dbReference>
<dbReference type="EMBL" id="BJMM01000047">
    <property type="protein sequence ID" value="GEB53291.1"/>
    <property type="molecule type" value="Genomic_DNA"/>
</dbReference>
<comment type="similarity">
    <text evidence="1">Belongs to the peptidase S33 family.</text>
</comment>
<protein>
    <submittedName>
        <fullName evidence="7">Protease</fullName>
    </submittedName>
</protein>
<keyword evidence="3" id="KW-0378">Hydrolase</keyword>
<feature type="compositionally biased region" description="Basic and acidic residues" evidence="4">
    <location>
        <begin position="508"/>
        <end position="526"/>
    </location>
</feature>
<comment type="caution">
    <text evidence="7">The sequence shown here is derived from an EMBL/GenBank/DDBJ whole genome shotgun (WGS) entry which is preliminary data.</text>
</comment>